<feature type="compositionally biased region" description="Low complexity" evidence="1">
    <location>
        <begin position="111"/>
        <end position="145"/>
    </location>
</feature>
<feature type="compositionally biased region" description="Low complexity" evidence="1">
    <location>
        <begin position="1"/>
        <end position="17"/>
    </location>
</feature>
<feature type="compositionally biased region" description="Low complexity" evidence="1">
    <location>
        <begin position="55"/>
        <end position="64"/>
    </location>
</feature>
<feature type="compositionally biased region" description="Basic and acidic residues" evidence="1">
    <location>
        <begin position="326"/>
        <end position="336"/>
    </location>
</feature>
<name>A0A267DYH8_9PLAT</name>
<feature type="compositionally biased region" description="Low complexity" evidence="1">
    <location>
        <begin position="156"/>
        <end position="177"/>
    </location>
</feature>
<feature type="region of interest" description="Disordered" evidence="1">
    <location>
        <begin position="269"/>
        <end position="361"/>
    </location>
</feature>
<feature type="compositionally biased region" description="Acidic residues" evidence="1">
    <location>
        <begin position="217"/>
        <end position="226"/>
    </location>
</feature>
<feature type="compositionally biased region" description="Polar residues" evidence="1">
    <location>
        <begin position="269"/>
        <end position="278"/>
    </location>
</feature>
<accession>A0A267DYH8</accession>
<feature type="region of interest" description="Disordered" evidence="1">
    <location>
        <begin position="1"/>
        <end position="250"/>
    </location>
</feature>
<protein>
    <submittedName>
        <fullName evidence="2">Uncharacterized protein</fullName>
    </submittedName>
</protein>
<feature type="compositionally biased region" description="Low complexity" evidence="1">
    <location>
        <begin position="286"/>
        <end position="314"/>
    </location>
</feature>
<keyword evidence="3" id="KW-1185">Reference proteome</keyword>
<gene>
    <name evidence="2" type="ORF">BOX15_Mlig017785g1</name>
</gene>
<evidence type="ECO:0000313" key="3">
    <source>
        <dbReference type="Proteomes" id="UP000215902"/>
    </source>
</evidence>
<feature type="compositionally biased region" description="Low complexity" evidence="1">
    <location>
        <begin position="230"/>
        <end position="241"/>
    </location>
</feature>
<comment type="caution">
    <text evidence="2">The sequence shown here is derived from an EMBL/GenBank/DDBJ whole genome shotgun (WGS) entry which is preliminary data.</text>
</comment>
<reference evidence="2 3" key="1">
    <citation type="submission" date="2017-06" db="EMBL/GenBank/DDBJ databases">
        <title>A platform for efficient transgenesis in Macrostomum lignano, a flatworm model organism for stem cell research.</title>
        <authorList>
            <person name="Berezikov E."/>
        </authorList>
    </citation>
    <scope>NUCLEOTIDE SEQUENCE [LARGE SCALE GENOMIC DNA]</scope>
    <source>
        <strain evidence="2">DV1</strain>
        <tissue evidence="2">Whole organism</tissue>
    </source>
</reference>
<evidence type="ECO:0000313" key="2">
    <source>
        <dbReference type="EMBL" id="PAA54360.1"/>
    </source>
</evidence>
<dbReference type="Proteomes" id="UP000215902">
    <property type="component" value="Unassembled WGS sequence"/>
</dbReference>
<proteinExistence type="predicted"/>
<sequence length="429" mass="45907">MRRSSAPPQSLCSQQQPPQKPHWPALDLLASPVQSTSSPQQLRRLRTPSGESANQQQQQQQLQQPLRQCVEFDDVPGDAAPSVHTADAGNGGGGGGFSSRSPSPPKKVPEAAAAAAAAAAVAAVAAARPPSLSRSNRGGSLRGSPVLRVLPDRALPSKANSSESLSSASDLSSLTSLVQRKRQESPEPQAPLLPTASVSTTGRIGGRPSGPSGQSQESEDSSESPAEDLQQQQQQQQAAQAPYLGDFSDSQGQSSLCLEFLMLDAQSRTAPQIRQPSARQVKADHQQQQQQQPKADAAPPGAASRPAGLGSSPPKAVSFNLNHEVNTFEKEESTDQRRRRSSHHHQHGKARKEQAADSRISDSGLVDTHAALIDAMLNTVRKQLDCLSLVKEQRISMEHYRDMMKSLLAKQTKTIQQILDAIQANEKYS</sequence>
<evidence type="ECO:0000256" key="1">
    <source>
        <dbReference type="SAM" id="MobiDB-lite"/>
    </source>
</evidence>
<feature type="compositionally biased region" description="Basic residues" evidence="1">
    <location>
        <begin position="337"/>
        <end position="350"/>
    </location>
</feature>
<organism evidence="2 3">
    <name type="scientific">Macrostomum lignano</name>
    <dbReference type="NCBI Taxonomy" id="282301"/>
    <lineage>
        <taxon>Eukaryota</taxon>
        <taxon>Metazoa</taxon>
        <taxon>Spiralia</taxon>
        <taxon>Lophotrochozoa</taxon>
        <taxon>Platyhelminthes</taxon>
        <taxon>Rhabditophora</taxon>
        <taxon>Macrostomorpha</taxon>
        <taxon>Macrostomida</taxon>
        <taxon>Macrostomidae</taxon>
        <taxon>Macrostomum</taxon>
    </lineage>
</organism>
<feature type="compositionally biased region" description="Polar residues" evidence="1">
    <location>
        <begin position="32"/>
        <end position="41"/>
    </location>
</feature>
<dbReference type="AlphaFoldDB" id="A0A267DYH8"/>
<feature type="compositionally biased region" description="Basic and acidic residues" evidence="1">
    <location>
        <begin position="351"/>
        <end position="360"/>
    </location>
</feature>
<dbReference type="EMBL" id="NIVC01002924">
    <property type="protein sequence ID" value="PAA54360.1"/>
    <property type="molecule type" value="Genomic_DNA"/>
</dbReference>